<comment type="caution">
    <text evidence="8">The sequence shown here is derived from an EMBL/GenBank/DDBJ whole genome shotgun (WGS) entry which is preliminary data.</text>
</comment>
<dbReference type="PANTHER" id="PTHR37422:SF13">
    <property type="entry name" value="LIPOPOLYSACCHARIDE BIOSYNTHESIS PROTEIN PA4999-RELATED"/>
    <property type="match status" value="1"/>
</dbReference>
<reference evidence="9" key="1">
    <citation type="journal article" date="2019" name="Int. J. Syst. Evol. Microbiol.">
        <title>The Global Catalogue of Microorganisms (GCM) 10K type strain sequencing project: providing services to taxonomists for standard genome sequencing and annotation.</title>
        <authorList>
            <consortium name="The Broad Institute Genomics Platform"/>
            <consortium name="The Broad Institute Genome Sequencing Center for Infectious Disease"/>
            <person name="Wu L."/>
            <person name="Ma J."/>
        </authorList>
    </citation>
    <scope>NUCLEOTIDE SEQUENCE [LARGE SCALE GENOMIC DNA]</scope>
    <source>
        <strain evidence="9">JCM 18127</strain>
    </source>
</reference>
<evidence type="ECO:0000256" key="2">
    <source>
        <dbReference type="ARBA" id="ARBA00022692"/>
    </source>
</evidence>
<evidence type="ECO:0000313" key="9">
    <source>
        <dbReference type="Proteomes" id="UP001500621"/>
    </source>
</evidence>
<dbReference type="InterPro" id="IPR051533">
    <property type="entry name" value="WaaL-like"/>
</dbReference>
<organism evidence="8 9">
    <name type="scientific">Nocardioides nanhaiensis</name>
    <dbReference type="NCBI Taxonomy" id="1476871"/>
    <lineage>
        <taxon>Bacteria</taxon>
        <taxon>Bacillati</taxon>
        <taxon>Actinomycetota</taxon>
        <taxon>Actinomycetes</taxon>
        <taxon>Propionibacteriales</taxon>
        <taxon>Nocardioidaceae</taxon>
        <taxon>Nocardioides</taxon>
    </lineage>
</organism>
<feature type="transmembrane region" description="Helical" evidence="6">
    <location>
        <begin position="353"/>
        <end position="373"/>
    </location>
</feature>
<feature type="transmembrane region" description="Helical" evidence="6">
    <location>
        <begin position="137"/>
        <end position="158"/>
    </location>
</feature>
<feature type="compositionally biased region" description="Low complexity" evidence="5">
    <location>
        <begin position="444"/>
        <end position="458"/>
    </location>
</feature>
<evidence type="ECO:0000259" key="7">
    <source>
        <dbReference type="Pfam" id="PF04932"/>
    </source>
</evidence>
<comment type="subcellular location">
    <subcellularLocation>
        <location evidence="1">Membrane</location>
        <topology evidence="1">Multi-pass membrane protein</topology>
    </subcellularLocation>
</comment>
<dbReference type="Proteomes" id="UP001500621">
    <property type="component" value="Unassembled WGS sequence"/>
</dbReference>
<feature type="transmembrane region" description="Helical" evidence="6">
    <location>
        <begin position="385"/>
        <end position="404"/>
    </location>
</feature>
<feature type="transmembrane region" description="Helical" evidence="6">
    <location>
        <begin position="6"/>
        <end position="22"/>
    </location>
</feature>
<name>A0ABP8VRE7_9ACTN</name>
<evidence type="ECO:0000256" key="4">
    <source>
        <dbReference type="ARBA" id="ARBA00023136"/>
    </source>
</evidence>
<evidence type="ECO:0000313" key="8">
    <source>
        <dbReference type="EMBL" id="GAA4669840.1"/>
    </source>
</evidence>
<feature type="transmembrane region" description="Helical" evidence="6">
    <location>
        <begin position="85"/>
        <end position="103"/>
    </location>
</feature>
<feature type="transmembrane region" description="Helical" evidence="6">
    <location>
        <begin position="57"/>
        <end position="73"/>
    </location>
</feature>
<dbReference type="Pfam" id="PF04932">
    <property type="entry name" value="Wzy_C"/>
    <property type="match status" value="1"/>
</dbReference>
<keyword evidence="9" id="KW-1185">Reference proteome</keyword>
<keyword evidence="2 6" id="KW-0812">Transmembrane</keyword>
<dbReference type="InterPro" id="IPR007016">
    <property type="entry name" value="O-antigen_ligase-rel_domated"/>
</dbReference>
<feature type="transmembrane region" description="Helical" evidence="6">
    <location>
        <begin position="239"/>
        <end position="255"/>
    </location>
</feature>
<dbReference type="RefSeq" id="WP_345262268.1">
    <property type="nucleotide sequence ID" value="NZ_BAABIM010000001.1"/>
</dbReference>
<feature type="transmembrane region" description="Helical" evidence="6">
    <location>
        <begin position="191"/>
        <end position="210"/>
    </location>
</feature>
<feature type="transmembrane region" description="Helical" evidence="6">
    <location>
        <begin position="262"/>
        <end position="281"/>
    </location>
</feature>
<proteinExistence type="predicted"/>
<feature type="transmembrane region" description="Helical" evidence="6">
    <location>
        <begin position="217"/>
        <end position="233"/>
    </location>
</feature>
<evidence type="ECO:0000256" key="3">
    <source>
        <dbReference type="ARBA" id="ARBA00022989"/>
    </source>
</evidence>
<gene>
    <name evidence="8" type="ORF">GCM10023226_02900</name>
</gene>
<feature type="transmembrane region" description="Helical" evidence="6">
    <location>
        <begin position="29"/>
        <end position="51"/>
    </location>
</feature>
<evidence type="ECO:0000256" key="5">
    <source>
        <dbReference type="SAM" id="MobiDB-lite"/>
    </source>
</evidence>
<sequence length="458" mass="47372">MTTVLAAVVAALVVVRVAWWVLTRPQRGVLLLAALVPFDGLLLVVPGGGALGPWKEGLTLAVLAATLVAPASARGERARPLPSWGYAVVGYGTLGLVAAALAADLVGLWGLKVGYFYLVLPVVLWRCPFTARDRDRLVTVLMATGAITALVGLGQQVVGAERLAGLGYEYNTTIRTAGGLLRAFSTFTQPFSFGLFVMLVLLVCLPVALSDPRRTRNLAFLAASPLLVVGMATSVVRGAFLGLAAGLLVLAVWRYRSLAHALGPAVVGLFFLPPAVVAAFASSTSLGQRTSGWSVVLERILGAPWGNSVGYTGAGAEKAVEEGADPSQVLTLGGELYLPDNQYVKSALELGVVGLWLLLVVGASVVVAGRRVARTAAAQGRTADRALAEGITASVVGAAAAGLVSTYLEIFPLDVYFWLLLGVVLCLDRPAPPSTGRLSLSGPAEAASRPTSASSSAH</sequence>
<keyword evidence="3 6" id="KW-1133">Transmembrane helix</keyword>
<dbReference type="PANTHER" id="PTHR37422">
    <property type="entry name" value="TEICHURONIC ACID BIOSYNTHESIS PROTEIN TUAE"/>
    <property type="match status" value="1"/>
</dbReference>
<evidence type="ECO:0000256" key="1">
    <source>
        <dbReference type="ARBA" id="ARBA00004141"/>
    </source>
</evidence>
<evidence type="ECO:0000256" key="6">
    <source>
        <dbReference type="SAM" id="Phobius"/>
    </source>
</evidence>
<feature type="domain" description="O-antigen ligase-related" evidence="7">
    <location>
        <begin position="226"/>
        <end position="358"/>
    </location>
</feature>
<accession>A0ABP8VRE7</accession>
<feature type="transmembrane region" description="Helical" evidence="6">
    <location>
        <begin position="109"/>
        <end position="125"/>
    </location>
</feature>
<feature type="region of interest" description="Disordered" evidence="5">
    <location>
        <begin position="436"/>
        <end position="458"/>
    </location>
</feature>
<dbReference type="EMBL" id="BAABIM010000001">
    <property type="protein sequence ID" value="GAA4669840.1"/>
    <property type="molecule type" value="Genomic_DNA"/>
</dbReference>
<keyword evidence="4 6" id="KW-0472">Membrane</keyword>
<protein>
    <recommendedName>
        <fullName evidence="7">O-antigen ligase-related domain-containing protein</fullName>
    </recommendedName>
</protein>